<keyword evidence="5" id="KW-0802">TPR repeat</keyword>
<feature type="transmembrane region" description="Helical" evidence="7">
    <location>
        <begin position="208"/>
        <end position="226"/>
    </location>
</feature>
<dbReference type="InterPro" id="IPR011990">
    <property type="entry name" value="TPR-like_helical_dom_sf"/>
</dbReference>
<evidence type="ECO:0000256" key="5">
    <source>
        <dbReference type="PROSITE-ProRule" id="PRU00339"/>
    </source>
</evidence>
<evidence type="ECO:0000313" key="10">
    <source>
        <dbReference type="Proteomes" id="UP000636891"/>
    </source>
</evidence>
<feature type="region of interest" description="Disordered" evidence="6">
    <location>
        <begin position="603"/>
        <end position="626"/>
    </location>
</feature>
<dbReference type="SUPFAM" id="SSF48452">
    <property type="entry name" value="TPR-like"/>
    <property type="match status" value="1"/>
</dbReference>
<evidence type="ECO:0000313" key="9">
    <source>
        <dbReference type="EMBL" id="MBC5617415.1"/>
    </source>
</evidence>
<dbReference type="PANTHER" id="PTHR37422:SF13">
    <property type="entry name" value="LIPOPOLYSACCHARIDE BIOSYNTHESIS PROTEIN PA4999-RELATED"/>
    <property type="match status" value="1"/>
</dbReference>
<dbReference type="PROSITE" id="PS50005">
    <property type="entry name" value="TPR"/>
    <property type="match status" value="1"/>
</dbReference>
<feature type="domain" description="O-antigen ligase-related" evidence="8">
    <location>
        <begin position="216"/>
        <end position="369"/>
    </location>
</feature>
<proteinExistence type="predicted"/>
<keyword evidence="3 7" id="KW-1133">Transmembrane helix</keyword>
<feature type="transmembrane region" description="Helical" evidence="7">
    <location>
        <begin position="232"/>
        <end position="254"/>
    </location>
</feature>
<keyword evidence="9" id="KW-0436">Ligase</keyword>
<protein>
    <submittedName>
        <fullName evidence="9">O-antigen ligase family protein</fullName>
    </submittedName>
</protein>
<evidence type="ECO:0000256" key="1">
    <source>
        <dbReference type="ARBA" id="ARBA00004141"/>
    </source>
</evidence>
<dbReference type="GO" id="GO:0016874">
    <property type="term" value="F:ligase activity"/>
    <property type="evidence" value="ECO:0007669"/>
    <property type="project" value="UniProtKB-KW"/>
</dbReference>
<feature type="transmembrane region" description="Helical" evidence="7">
    <location>
        <begin position="431"/>
        <end position="452"/>
    </location>
</feature>
<dbReference type="RefSeq" id="WP_118656650.1">
    <property type="nucleotide sequence ID" value="NZ_JACOOK010000006.1"/>
</dbReference>
<feature type="transmembrane region" description="Helical" evidence="7">
    <location>
        <begin position="165"/>
        <end position="187"/>
    </location>
</feature>
<feature type="transmembrane region" description="Helical" evidence="7">
    <location>
        <begin position="70"/>
        <end position="88"/>
    </location>
</feature>
<feature type="transmembrane region" description="Helical" evidence="7">
    <location>
        <begin position="353"/>
        <end position="374"/>
    </location>
</feature>
<sequence>MRVRDLAVFLVKTTTVLLSVAVFFIVFRVRKDTPLIAVAEKEQALFWLMPCLTFFVLLWFCMAREKRVRWTVADLLACVLLAYVVFRSGSRTEYAWAVPVALGCLYLNLRIVFSLSRGVVPVLVLALLSTGIAEAVTGLMQLYGMTSSNHSLFGMTGSFFNPGPYSNYLAVIVPVAFYYVLTLRAVPAVLSASKGRARFVRLSNPDTLIYYASWLFLLLALVVLPATRGRIAWLAVLGSGLVAVCRETPAPAYIRKFYRRRKFLFATIGSAVLVLVVVSLVGLYRYKKDSAGGRWLIWNVSAQLIRENPAFGVGTGCFAGAYGNAQEASFVSGAMTEDQVRVAGAPDYAFNDFLQIAVETGAAGALLFLSVVVLSFRGLARRRDGLLYGLTSLMIVSLASYPLNLLPFCILLVFFIAAAQDDGRSGRRFPAVVSVALLSGAFAWSCCAVSGAEKRYRALQDWKLLQGAYQLQDYRFVAGEYEELYPELCDEPRFLFEYGHALNKSERYFLSDWALRRGARFSGDPMFWNVMGNNSKARGDVVAAERYYQKAYRRLPNRLYPLYLLAKLYFETGQDDKAREMADRVLSFDPKVPSTAVREMKGEIRRLQNRELSETDSSVSSEMYGK</sequence>
<dbReference type="InterPro" id="IPR019734">
    <property type="entry name" value="TPR_rpt"/>
</dbReference>
<feature type="compositionally biased region" description="Polar residues" evidence="6">
    <location>
        <begin position="615"/>
        <end position="626"/>
    </location>
</feature>
<dbReference type="Gene3D" id="1.25.40.10">
    <property type="entry name" value="Tetratricopeptide repeat domain"/>
    <property type="match status" value="1"/>
</dbReference>
<feature type="transmembrane region" description="Helical" evidence="7">
    <location>
        <begin position="263"/>
        <end position="286"/>
    </location>
</feature>
<dbReference type="PANTHER" id="PTHR37422">
    <property type="entry name" value="TEICHURONIC ACID BIOSYNTHESIS PROTEIN TUAE"/>
    <property type="match status" value="1"/>
</dbReference>
<dbReference type="Pfam" id="PF14559">
    <property type="entry name" value="TPR_19"/>
    <property type="match status" value="1"/>
</dbReference>
<keyword evidence="10" id="KW-1185">Reference proteome</keyword>
<dbReference type="EMBL" id="JACOOK010000006">
    <property type="protein sequence ID" value="MBC5617415.1"/>
    <property type="molecule type" value="Genomic_DNA"/>
</dbReference>
<evidence type="ECO:0000256" key="4">
    <source>
        <dbReference type="ARBA" id="ARBA00023136"/>
    </source>
</evidence>
<keyword evidence="2 7" id="KW-0812">Transmembrane</keyword>
<feature type="transmembrane region" description="Helical" evidence="7">
    <location>
        <begin position="94"/>
        <end position="113"/>
    </location>
</feature>
<feature type="transmembrane region" description="Helical" evidence="7">
    <location>
        <begin position="44"/>
        <end position="63"/>
    </location>
</feature>
<evidence type="ECO:0000256" key="6">
    <source>
        <dbReference type="SAM" id="MobiDB-lite"/>
    </source>
</evidence>
<organism evidence="9 10">
    <name type="scientific">Alistipes hominis</name>
    <dbReference type="NCBI Taxonomy" id="2763015"/>
    <lineage>
        <taxon>Bacteria</taxon>
        <taxon>Pseudomonadati</taxon>
        <taxon>Bacteroidota</taxon>
        <taxon>Bacteroidia</taxon>
        <taxon>Bacteroidales</taxon>
        <taxon>Rikenellaceae</taxon>
        <taxon>Alistipes</taxon>
    </lineage>
</organism>
<dbReference type="InterPro" id="IPR051533">
    <property type="entry name" value="WaaL-like"/>
</dbReference>
<evidence type="ECO:0000256" key="2">
    <source>
        <dbReference type="ARBA" id="ARBA00022692"/>
    </source>
</evidence>
<evidence type="ECO:0000259" key="8">
    <source>
        <dbReference type="Pfam" id="PF04932"/>
    </source>
</evidence>
<dbReference type="InterPro" id="IPR007016">
    <property type="entry name" value="O-antigen_ligase-rel_domated"/>
</dbReference>
<keyword evidence="4 7" id="KW-0472">Membrane</keyword>
<reference evidence="9 10" key="1">
    <citation type="submission" date="2020-08" db="EMBL/GenBank/DDBJ databases">
        <title>Genome public.</title>
        <authorList>
            <person name="Liu C."/>
            <person name="Sun Q."/>
        </authorList>
    </citation>
    <scope>NUCLEOTIDE SEQUENCE [LARGE SCALE GENOMIC DNA]</scope>
    <source>
        <strain evidence="9 10">New-7</strain>
    </source>
</reference>
<feature type="transmembrane region" description="Helical" evidence="7">
    <location>
        <begin position="386"/>
        <end position="419"/>
    </location>
</feature>
<comment type="subcellular location">
    <subcellularLocation>
        <location evidence="1">Membrane</location>
        <topology evidence="1">Multi-pass membrane protein</topology>
    </subcellularLocation>
</comment>
<feature type="repeat" description="TPR" evidence="5">
    <location>
        <begin position="559"/>
        <end position="592"/>
    </location>
</feature>
<accession>A0ABR7CQD4</accession>
<dbReference type="Proteomes" id="UP000636891">
    <property type="component" value="Unassembled WGS sequence"/>
</dbReference>
<name>A0ABR7CQD4_9BACT</name>
<feature type="transmembrane region" description="Helical" evidence="7">
    <location>
        <begin position="7"/>
        <end position="29"/>
    </location>
</feature>
<feature type="compositionally biased region" description="Basic and acidic residues" evidence="6">
    <location>
        <begin position="603"/>
        <end position="613"/>
    </location>
</feature>
<evidence type="ECO:0000256" key="3">
    <source>
        <dbReference type="ARBA" id="ARBA00022989"/>
    </source>
</evidence>
<evidence type="ECO:0000256" key="7">
    <source>
        <dbReference type="SAM" id="Phobius"/>
    </source>
</evidence>
<gene>
    <name evidence="9" type="ORF">H8S08_10365</name>
</gene>
<feature type="transmembrane region" description="Helical" evidence="7">
    <location>
        <begin position="120"/>
        <end position="145"/>
    </location>
</feature>
<comment type="caution">
    <text evidence="9">The sequence shown here is derived from an EMBL/GenBank/DDBJ whole genome shotgun (WGS) entry which is preliminary data.</text>
</comment>
<dbReference type="SMART" id="SM00028">
    <property type="entry name" value="TPR"/>
    <property type="match status" value="2"/>
</dbReference>
<dbReference type="Pfam" id="PF04932">
    <property type="entry name" value="Wzy_C"/>
    <property type="match status" value="1"/>
</dbReference>